<comment type="similarity">
    <text evidence="2 7">Belongs to the acyl-CoA dehydrogenase family.</text>
</comment>
<dbReference type="GO" id="GO:0033539">
    <property type="term" value="P:fatty acid beta-oxidation using acyl-CoA dehydrogenase"/>
    <property type="evidence" value="ECO:0007669"/>
    <property type="project" value="TreeGrafter"/>
</dbReference>
<evidence type="ECO:0000256" key="5">
    <source>
        <dbReference type="ARBA" id="ARBA00022946"/>
    </source>
</evidence>
<name>A0A075G8F6_9EURY</name>
<dbReference type="InterPro" id="IPR037069">
    <property type="entry name" value="AcylCoA_DH/ox_N_sf"/>
</dbReference>
<evidence type="ECO:0000256" key="7">
    <source>
        <dbReference type="RuleBase" id="RU362125"/>
    </source>
</evidence>
<evidence type="ECO:0000256" key="4">
    <source>
        <dbReference type="ARBA" id="ARBA00022827"/>
    </source>
</evidence>
<dbReference type="InterPro" id="IPR036250">
    <property type="entry name" value="AcylCo_DH-like_C"/>
</dbReference>
<dbReference type="EC" id="1.3.8.6" evidence="11"/>
<dbReference type="Gene3D" id="1.10.540.10">
    <property type="entry name" value="Acyl-CoA dehydrogenase/oxidase, N-terminal domain"/>
    <property type="match status" value="1"/>
</dbReference>
<dbReference type="Pfam" id="PF02770">
    <property type="entry name" value="Acyl-CoA_dh_M"/>
    <property type="match status" value="1"/>
</dbReference>
<dbReference type="FunFam" id="1.10.540.10:FF:000026">
    <property type="entry name" value="Acyl-CoA dehydrogenase medium chain"/>
    <property type="match status" value="1"/>
</dbReference>
<keyword evidence="6 7" id="KW-0560">Oxidoreductase</keyword>
<keyword evidence="4 7" id="KW-0274">FAD</keyword>
<proteinExistence type="inferred from homology"/>
<evidence type="ECO:0000313" key="11">
    <source>
        <dbReference type="EMBL" id="AIF00306.1"/>
    </source>
</evidence>
<dbReference type="Gene3D" id="2.40.110.10">
    <property type="entry name" value="Butyryl-CoA Dehydrogenase, subunit A, domain 2"/>
    <property type="match status" value="1"/>
</dbReference>
<feature type="domain" description="Acyl-CoA dehydrogenase/oxidase N-terminal" evidence="10">
    <location>
        <begin position="19"/>
        <end position="130"/>
    </location>
</feature>
<dbReference type="SUPFAM" id="SSF47203">
    <property type="entry name" value="Acyl-CoA dehydrogenase C-terminal domain-like"/>
    <property type="match status" value="1"/>
</dbReference>
<keyword evidence="3 7" id="KW-0285">Flavoprotein</keyword>
<reference evidence="11" key="1">
    <citation type="journal article" date="2014" name="Genome Biol. Evol.">
        <title>Pangenome evidence for extensive interdomain horizontal transfer affecting lineage core and shell genes in uncultured planktonic thaumarchaeota and euryarchaeota.</title>
        <authorList>
            <person name="Deschamps P."/>
            <person name="Zivanovic Y."/>
            <person name="Moreira D."/>
            <person name="Rodriguez-Valera F."/>
            <person name="Lopez-Garcia P."/>
        </authorList>
    </citation>
    <scope>NUCLEOTIDE SEQUENCE</scope>
</reference>
<sequence length="395" mass="44088">MGKMAYEALDFYDIDSLLSDEERMVRDMVRDWVDEKVLPNIEEACRDGVFPDEWRVDLGEMGILGAPLKGYGCPGLSYIAYGLICQELERGDSGVRSFASVQGSLAMYPIWDFGSEEQKNHYLPRMTTGEWIGCFGLTEPDYGSNPGDMITRAEDKGDHYLLNGAKMWITNGTIADLAVVWAKLDGVIRGFIVEKGDPGFTAPEMTGKHSLKASVTSELVFQDCRIPKDRILPNVKGLKGPFGCLNNARYGISWGAVGAAQSCFNSAREYALSRIQFDHPIASFQLVQNKLAWMLREITKAQLLAYHLGQKKDDGTWIPEHISLAKMNNVDIALEIARMARDIHGANGILDEYPVMRHMANLESVKTYEGTHDIHNLILGRHITGIQAFTRESTE</sequence>
<evidence type="ECO:0000259" key="9">
    <source>
        <dbReference type="Pfam" id="PF02770"/>
    </source>
</evidence>
<protein>
    <submittedName>
        <fullName evidence="11">Glutaryl-CoA dehydrogenase (GCDH, gcdH)</fullName>
        <ecNumber evidence="11">1.3.8.6</ecNumber>
    </submittedName>
</protein>
<dbReference type="InterPro" id="IPR009075">
    <property type="entry name" value="AcylCo_DH/oxidase_C"/>
</dbReference>
<dbReference type="Gene3D" id="1.20.140.10">
    <property type="entry name" value="Butyryl-CoA Dehydrogenase, subunit A, domain 3"/>
    <property type="match status" value="1"/>
</dbReference>
<gene>
    <name evidence="11" type="primary">GCDH</name>
    <name evidence="11" type="synonym">gcdH</name>
</gene>
<comment type="cofactor">
    <cofactor evidence="1 7">
        <name>FAD</name>
        <dbReference type="ChEBI" id="CHEBI:57692"/>
    </cofactor>
</comment>
<dbReference type="GO" id="GO:0004361">
    <property type="term" value="F:glutaryl-CoA dehydrogenase activity"/>
    <property type="evidence" value="ECO:0007669"/>
    <property type="project" value="UniProtKB-EC"/>
</dbReference>
<evidence type="ECO:0000259" key="8">
    <source>
        <dbReference type="Pfam" id="PF00441"/>
    </source>
</evidence>
<dbReference type="GO" id="GO:0050660">
    <property type="term" value="F:flavin adenine dinucleotide binding"/>
    <property type="evidence" value="ECO:0007669"/>
    <property type="project" value="InterPro"/>
</dbReference>
<dbReference type="Pfam" id="PF00441">
    <property type="entry name" value="Acyl-CoA_dh_1"/>
    <property type="match status" value="1"/>
</dbReference>
<dbReference type="SUPFAM" id="SSF56645">
    <property type="entry name" value="Acyl-CoA dehydrogenase NM domain-like"/>
    <property type="match status" value="1"/>
</dbReference>
<evidence type="ECO:0000256" key="2">
    <source>
        <dbReference type="ARBA" id="ARBA00009347"/>
    </source>
</evidence>
<dbReference type="InterPro" id="IPR046373">
    <property type="entry name" value="Acyl-CoA_Oxase/DH_mid-dom_sf"/>
</dbReference>
<accession>A0A075G8F6</accession>
<feature type="domain" description="Acyl-CoA oxidase/dehydrogenase middle" evidence="9">
    <location>
        <begin position="134"/>
        <end position="224"/>
    </location>
</feature>
<dbReference type="GO" id="GO:0000062">
    <property type="term" value="F:fatty-acyl-CoA binding"/>
    <property type="evidence" value="ECO:0007669"/>
    <property type="project" value="TreeGrafter"/>
</dbReference>
<dbReference type="GO" id="GO:0046949">
    <property type="term" value="P:fatty-acyl-CoA biosynthetic process"/>
    <property type="evidence" value="ECO:0007669"/>
    <property type="project" value="TreeGrafter"/>
</dbReference>
<dbReference type="PANTHER" id="PTHR42807:SF1">
    <property type="entry name" value="GLUTARYL-COA DEHYDROGENASE, MITOCHONDRIAL"/>
    <property type="match status" value="1"/>
</dbReference>
<keyword evidence="5" id="KW-0809">Transit peptide</keyword>
<evidence type="ECO:0000256" key="1">
    <source>
        <dbReference type="ARBA" id="ARBA00001974"/>
    </source>
</evidence>
<evidence type="ECO:0000256" key="3">
    <source>
        <dbReference type="ARBA" id="ARBA00022630"/>
    </source>
</evidence>
<evidence type="ECO:0000256" key="6">
    <source>
        <dbReference type="ARBA" id="ARBA00023002"/>
    </source>
</evidence>
<dbReference type="InterPro" id="IPR013786">
    <property type="entry name" value="AcylCoA_DH/ox_N"/>
</dbReference>
<dbReference type="Pfam" id="PF02771">
    <property type="entry name" value="Acyl-CoA_dh_N"/>
    <property type="match status" value="1"/>
</dbReference>
<dbReference type="EMBL" id="KF900587">
    <property type="protein sequence ID" value="AIF00306.1"/>
    <property type="molecule type" value="Genomic_DNA"/>
</dbReference>
<dbReference type="AlphaFoldDB" id="A0A075G8F6"/>
<organism evidence="11">
    <name type="scientific">uncultured marine group II/III euryarchaeote KM3_12_H08</name>
    <dbReference type="NCBI Taxonomy" id="1457862"/>
    <lineage>
        <taxon>Archaea</taxon>
        <taxon>Methanobacteriati</taxon>
        <taxon>Methanobacteriota</taxon>
        <taxon>environmental samples</taxon>
    </lineage>
</organism>
<dbReference type="InterPro" id="IPR006091">
    <property type="entry name" value="Acyl-CoA_Oxase/DH_mid-dom"/>
</dbReference>
<feature type="domain" description="Acyl-CoA dehydrogenase/oxidase C-terminal" evidence="8">
    <location>
        <begin position="242"/>
        <end position="383"/>
    </location>
</feature>
<dbReference type="PANTHER" id="PTHR42807">
    <property type="entry name" value="GLUTARYL-COA DEHYDROGENASE, MITOCHONDRIAL"/>
    <property type="match status" value="1"/>
</dbReference>
<dbReference type="InterPro" id="IPR052033">
    <property type="entry name" value="Glutaryl-CoA_DH_mitochondrial"/>
</dbReference>
<dbReference type="InterPro" id="IPR009100">
    <property type="entry name" value="AcylCoA_DH/oxidase_NM_dom_sf"/>
</dbReference>
<evidence type="ECO:0000259" key="10">
    <source>
        <dbReference type="Pfam" id="PF02771"/>
    </source>
</evidence>